<dbReference type="RefSeq" id="WP_016340666.1">
    <property type="nucleotide sequence ID" value="NC_021284.1"/>
</dbReference>
<evidence type="ECO:0000313" key="2">
    <source>
        <dbReference type="EMBL" id="AGM26020.1"/>
    </source>
</evidence>
<evidence type="ECO:0000313" key="3">
    <source>
        <dbReference type="Proteomes" id="UP000013963"/>
    </source>
</evidence>
<keyword evidence="1" id="KW-1133">Transmembrane helix</keyword>
<accession>R4UIM3</accession>
<keyword evidence="3" id="KW-1185">Reference proteome</keyword>
<feature type="transmembrane region" description="Helical" evidence="1">
    <location>
        <begin position="70"/>
        <end position="91"/>
    </location>
</feature>
<dbReference type="AlphaFoldDB" id="R4UIM3"/>
<organism evidence="2 3">
    <name type="scientific">Spiroplasma syrphidicola EA-1</name>
    <dbReference type="NCBI Taxonomy" id="1276229"/>
    <lineage>
        <taxon>Bacteria</taxon>
        <taxon>Bacillati</taxon>
        <taxon>Mycoplasmatota</taxon>
        <taxon>Mollicutes</taxon>
        <taxon>Entomoplasmatales</taxon>
        <taxon>Spiroplasmataceae</taxon>
        <taxon>Spiroplasma</taxon>
    </lineage>
</organism>
<reference evidence="2 3" key="1">
    <citation type="journal article" date="2013" name="Genome Biol. Evol.">
        <title>Complete genomes of two dipteran-associated spiroplasmas provided insights into the origin, dynamics, and impacts of viral invasion in spiroplasma.</title>
        <authorList>
            <person name="Ku C."/>
            <person name="Lo W.S."/>
            <person name="Chen L.L."/>
            <person name="Kuo C.H."/>
        </authorList>
    </citation>
    <scope>NUCLEOTIDE SEQUENCE [LARGE SCALE GENOMIC DNA]</scope>
    <source>
        <strain evidence="2">EA-1</strain>
    </source>
</reference>
<dbReference type="STRING" id="1276229.SSYRP_v1c04270"/>
<dbReference type="Proteomes" id="UP000013963">
    <property type="component" value="Chromosome"/>
</dbReference>
<sequence length="331" mass="38903">MINAEQKKDLKLMVDNIYSDINFNKIEHIIRWKWFNLLTYLGLILLLTGAIIWTIFAFNPNFSNLNQKLFLILTIIFLILLFLTMVLIFWVHKKQQQIIKKIKEKFNYQKLLPLYQTILNSNNKIIKIKTIDYQWTINPNNNYYHLNETFNDLIIDGNYDTFAFNLGTVSLTTSAVLDNLQPNLQLQPQNLNYYRCLFLTIDLGQKASHDFEITHKNHYQKNDLTFANFFNYDQDNKILTPAFQEAILVLMQTTKLIPNIKLVNNVLSLHLATINSNNGKDNYDSLFNFPISLNPVTTYHNILNTLAHDYQILIKSLAWLEIAKKVSYKLK</sequence>
<evidence type="ECO:0000256" key="1">
    <source>
        <dbReference type="SAM" id="Phobius"/>
    </source>
</evidence>
<dbReference type="PATRIC" id="fig|1276229.3.peg.424"/>
<dbReference type="EMBL" id="CP005078">
    <property type="protein sequence ID" value="AGM26020.1"/>
    <property type="molecule type" value="Genomic_DNA"/>
</dbReference>
<feature type="transmembrane region" description="Helical" evidence="1">
    <location>
        <begin position="34"/>
        <end position="58"/>
    </location>
</feature>
<dbReference type="OrthoDB" id="388635at2"/>
<name>R4UIM3_9MOLU</name>
<keyword evidence="1" id="KW-0472">Membrane</keyword>
<protein>
    <recommendedName>
        <fullName evidence="4">DUF3137 domain-containing protein</fullName>
    </recommendedName>
</protein>
<dbReference type="HOGENOM" id="CLU_855026_0_0_14"/>
<proteinExistence type="predicted"/>
<keyword evidence="1" id="KW-0812">Transmembrane</keyword>
<evidence type="ECO:0008006" key="4">
    <source>
        <dbReference type="Google" id="ProtNLM"/>
    </source>
</evidence>
<gene>
    <name evidence="2" type="ORF">SSYRP_v1c04270</name>
</gene>
<dbReference type="KEGG" id="ssyr:SSYRP_v1c04270"/>